<dbReference type="Pfam" id="PF07992">
    <property type="entry name" value="Pyr_redox_2"/>
    <property type="match status" value="1"/>
</dbReference>
<gene>
    <name evidence="4" type="ORF">SAMN02745223_02318</name>
    <name evidence="3" type="ORF">VW29_17645</name>
</gene>
<dbReference type="InterPro" id="IPR051691">
    <property type="entry name" value="Metab_Enz_Cyan_OpOx_G3PDH"/>
</dbReference>
<keyword evidence="4" id="KW-0670">Pyruvate</keyword>
<dbReference type="OrthoDB" id="9801699at2"/>
<evidence type="ECO:0000256" key="1">
    <source>
        <dbReference type="ARBA" id="ARBA00023002"/>
    </source>
</evidence>
<dbReference type="Proteomes" id="UP000184533">
    <property type="component" value="Unassembled WGS sequence"/>
</dbReference>
<dbReference type="PANTHER" id="PTHR42949">
    <property type="entry name" value="ANAEROBIC GLYCEROL-3-PHOSPHATE DEHYDROGENASE SUBUNIT B"/>
    <property type="match status" value="1"/>
</dbReference>
<sequence length="449" mass="47283">MFDRDVVVVGGGPAGIAAATALSQRGFDVELVDQRAQLGGAIYRQPIAGARPVKQSRFAARRWQHLHAAIQHAAVTYRFSSVFVGVDGHGNTLIEDRNQGRLVSVRARAVVIAVGAVEKVIPRPGWDLPGVVTAGGLQVMMKETGTAPQGRVLLAGNGPLLIAVAAQMAALGNAPVAIIESGNPMAINGNGLGLLPHAELLADALGYLSGIVRHRISWRRGTELIALDRAGSQLAAELRHADGRRETLLIDQVALHDGIRSNNFGLPADQAGTTTMPFITRAGDCREALGAIASQLDGMRAAADVAAYLSRKPNDAAASLDGIARQRAAQAVLATMFAPIAGPPRLTALPDETIVCRCERRRLQDLKLLLGGTGALSGREIKHNGRFTMGACQGRFCADNSARIACELNPGSPLVASDLTGSRWPVRPLPISALLGDEPAHHDQSARDQ</sequence>
<dbReference type="Gene3D" id="1.10.10.1100">
    <property type="entry name" value="BFD-like [2Fe-2S]-binding domain"/>
    <property type="match status" value="1"/>
</dbReference>
<dbReference type="InterPro" id="IPR036188">
    <property type="entry name" value="FAD/NAD-bd_sf"/>
</dbReference>
<evidence type="ECO:0000313" key="5">
    <source>
        <dbReference type="Proteomes" id="UP000033608"/>
    </source>
</evidence>
<dbReference type="PATRIC" id="fig|1121477.3.peg.280"/>
<accession>A0A0F5LAS5</accession>
<name>A0A0F5LAS5_9HYPH</name>
<dbReference type="EMBL" id="FQVC01000006">
    <property type="protein sequence ID" value="SHF31323.1"/>
    <property type="molecule type" value="Genomic_DNA"/>
</dbReference>
<dbReference type="PRINTS" id="PR00469">
    <property type="entry name" value="PNDRDTASEII"/>
</dbReference>
<keyword evidence="5" id="KW-1185">Reference proteome</keyword>
<proteinExistence type="predicted"/>
<dbReference type="SUPFAM" id="SSF51905">
    <property type="entry name" value="FAD/NAD(P)-binding domain"/>
    <property type="match status" value="1"/>
</dbReference>
<dbReference type="InterPro" id="IPR023753">
    <property type="entry name" value="FAD/NAD-binding_dom"/>
</dbReference>
<evidence type="ECO:0000259" key="2">
    <source>
        <dbReference type="Pfam" id="PF07992"/>
    </source>
</evidence>
<evidence type="ECO:0000313" key="6">
    <source>
        <dbReference type="Proteomes" id="UP000184533"/>
    </source>
</evidence>
<evidence type="ECO:0000313" key="4">
    <source>
        <dbReference type="EMBL" id="SHF31323.1"/>
    </source>
</evidence>
<dbReference type="STRING" id="1121477.SAMN02745223_02318"/>
<reference evidence="3 5" key="1">
    <citation type="submission" date="2015-03" db="EMBL/GenBank/DDBJ databases">
        <authorList>
            <person name="Hassan Y.I."/>
            <person name="Lepp D."/>
            <person name="Zhou T."/>
        </authorList>
    </citation>
    <scope>NUCLEOTIDE SEQUENCE [LARGE SCALE GENOMIC DNA]</scope>
    <source>
        <strain evidence="3 5">DSM 17137</strain>
    </source>
</reference>
<dbReference type="PRINTS" id="PR00368">
    <property type="entry name" value="FADPNR"/>
</dbReference>
<dbReference type="Proteomes" id="UP000033608">
    <property type="component" value="Unassembled WGS sequence"/>
</dbReference>
<feature type="domain" description="FAD/NAD(P)-binding" evidence="2">
    <location>
        <begin position="5"/>
        <end position="183"/>
    </location>
</feature>
<dbReference type="EMBL" id="LAJF01000112">
    <property type="protein sequence ID" value="KKB79385.1"/>
    <property type="molecule type" value="Genomic_DNA"/>
</dbReference>
<keyword evidence="1" id="KW-0560">Oxidoreductase</keyword>
<dbReference type="Gene3D" id="3.50.50.60">
    <property type="entry name" value="FAD/NAD(P)-binding domain"/>
    <property type="match status" value="1"/>
</dbReference>
<evidence type="ECO:0000313" key="3">
    <source>
        <dbReference type="EMBL" id="KKB79385.1"/>
    </source>
</evidence>
<reference evidence="4 6" key="2">
    <citation type="submission" date="2016-11" db="EMBL/GenBank/DDBJ databases">
        <authorList>
            <person name="Jaros S."/>
            <person name="Januszkiewicz K."/>
            <person name="Wedrychowicz H."/>
        </authorList>
    </citation>
    <scope>NUCLEOTIDE SEQUENCE [LARGE SCALE GENOMIC DNA]</scope>
    <source>
        <strain evidence="4 6">DSM 17137</strain>
    </source>
</reference>
<dbReference type="RefSeq" id="WP_046136588.1">
    <property type="nucleotide sequence ID" value="NZ_FQVC01000006.1"/>
</dbReference>
<dbReference type="AlphaFoldDB" id="A0A0F5LAS5"/>
<dbReference type="InterPro" id="IPR041854">
    <property type="entry name" value="BFD-like_2Fe2S-bd_dom_sf"/>
</dbReference>
<protein>
    <submittedName>
        <fullName evidence="3">Oxidase</fullName>
    </submittedName>
    <submittedName>
        <fullName evidence="4">Pyruvate/2-oxoglutarate dehydrogenase complex, dihydrolipoamide dehydrogenase (E3) component</fullName>
    </submittedName>
</protein>
<dbReference type="GO" id="GO:0016491">
    <property type="term" value="F:oxidoreductase activity"/>
    <property type="evidence" value="ECO:0007669"/>
    <property type="project" value="UniProtKB-KW"/>
</dbReference>
<dbReference type="PANTHER" id="PTHR42949:SF3">
    <property type="entry name" value="ANAEROBIC GLYCEROL-3-PHOSPHATE DEHYDROGENASE SUBUNIT B"/>
    <property type="match status" value="1"/>
</dbReference>
<organism evidence="3 5">
    <name type="scientific">Devosia limi DSM 17137</name>
    <dbReference type="NCBI Taxonomy" id="1121477"/>
    <lineage>
        <taxon>Bacteria</taxon>
        <taxon>Pseudomonadati</taxon>
        <taxon>Pseudomonadota</taxon>
        <taxon>Alphaproteobacteria</taxon>
        <taxon>Hyphomicrobiales</taxon>
        <taxon>Devosiaceae</taxon>
        <taxon>Devosia</taxon>
    </lineage>
</organism>